<evidence type="ECO:0000256" key="1">
    <source>
        <dbReference type="SAM" id="MobiDB-lite"/>
    </source>
</evidence>
<keyword evidence="3" id="KW-1185">Reference proteome</keyword>
<reference evidence="2 3" key="2">
    <citation type="submission" date="2023-10" db="EMBL/GenBank/DDBJ databases">
        <authorList>
            <person name="Han X.F."/>
        </authorList>
    </citation>
    <scope>NUCLEOTIDE SEQUENCE [LARGE SCALE GENOMIC DNA]</scope>
    <source>
        <strain evidence="2 3">KCTC 39840</strain>
    </source>
</reference>
<feature type="region of interest" description="Disordered" evidence="1">
    <location>
        <begin position="177"/>
        <end position="201"/>
    </location>
</feature>
<dbReference type="RefSeq" id="WP_318595492.1">
    <property type="nucleotide sequence ID" value="NZ_JAWSTH010000003.1"/>
</dbReference>
<protein>
    <submittedName>
        <fullName evidence="2">Uncharacterized protein</fullName>
    </submittedName>
</protein>
<evidence type="ECO:0000313" key="2">
    <source>
        <dbReference type="EMBL" id="MDW5593230.1"/>
    </source>
</evidence>
<name>A0ABU4HIT4_9ACTN</name>
<accession>A0ABU4HIT4</accession>
<dbReference type="Proteomes" id="UP001284601">
    <property type="component" value="Unassembled WGS sequence"/>
</dbReference>
<organism evidence="2 3">
    <name type="scientific">Conexibacter stalactiti</name>
    <dbReference type="NCBI Taxonomy" id="1940611"/>
    <lineage>
        <taxon>Bacteria</taxon>
        <taxon>Bacillati</taxon>
        <taxon>Actinomycetota</taxon>
        <taxon>Thermoleophilia</taxon>
        <taxon>Solirubrobacterales</taxon>
        <taxon>Conexibacteraceae</taxon>
        <taxon>Conexibacter</taxon>
    </lineage>
</organism>
<reference evidence="3" key="1">
    <citation type="submission" date="2023-07" db="EMBL/GenBank/DDBJ databases">
        <title>Conexibacter stalactiti sp. nov., isolated from stalactites in a lava cave and emended description of the genus Conexibacter.</title>
        <authorList>
            <person name="Lee S.D."/>
        </authorList>
    </citation>
    <scope>NUCLEOTIDE SEQUENCE [LARGE SCALE GENOMIC DNA]</scope>
    <source>
        <strain evidence="3">KCTC 39840</strain>
    </source>
</reference>
<sequence length="201" mass="22575">MSRRAVLVDRKLLGVVGFTDHAIERFAERSGVGQGARRQIEPIARDLLLQEGRALREPPSWYRSSNAADGYLQVGEWMLFVLRGSRRQRGAYDVVTVLTNGDRTTWPVARRRGLVFTPPPLGPPPARPPRVGWLGSVVAGLRDRRRATEPIGRWAAIRRAHAVRVRAAGDGGVAAYEQERRRHADERRDAHERHLRRCGGA</sequence>
<proteinExistence type="predicted"/>
<comment type="caution">
    <text evidence="2">The sequence shown here is derived from an EMBL/GenBank/DDBJ whole genome shotgun (WGS) entry which is preliminary data.</text>
</comment>
<gene>
    <name evidence="2" type="ORF">R7226_02695</name>
</gene>
<dbReference type="EMBL" id="JAWSTH010000003">
    <property type="protein sequence ID" value="MDW5593230.1"/>
    <property type="molecule type" value="Genomic_DNA"/>
</dbReference>
<feature type="compositionally biased region" description="Basic and acidic residues" evidence="1">
    <location>
        <begin position="177"/>
        <end position="192"/>
    </location>
</feature>
<evidence type="ECO:0000313" key="3">
    <source>
        <dbReference type="Proteomes" id="UP001284601"/>
    </source>
</evidence>